<reference evidence="1" key="1">
    <citation type="submission" date="2018-06" db="EMBL/GenBank/DDBJ databases">
        <authorList>
            <person name="Zhirakovskaya E."/>
        </authorList>
    </citation>
    <scope>NUCLEOTIDE SEQUENCE</scope>
</reference>
<evidence type="ECO:0000313" key="1">
    <source>
        <dbReference type="EMBL" id="VAW91814.1"/>
    </source>
</evidence>
<feature type="non-terminal residue" evidence="1">
    <location>
        <position position="1"/>
    </location>
</feature>
<evidence type="ECO:0008006" key="2">
    <source>
        <dbReference type="Google" id="ProtNLM"/>
    </source>
</evidence>
<name>A0A3B1ADA3_9ZZZZ</name>
<protein>
    <recommendedName>
        <fullName evidence="2">Transposase domain-containing protein</fullName>
    </recommendedName>
</protein>
<dbReference type="EMBL" id="UOFS01000006">
    <property type="protein sequence ID" value="VAW91814.1"/>
    <property type="molecule type" value="Genomic_DNA"/>
</dbReference>
<accession>A0A3B1ADA3</accession>
<sequence length="31" mass="3564">FVFTHLPRATSIEQIEALLPWNVNLDNLVVN</sequence>
<proteinExistence type="predicted"/>
<dbReference type="AlphaFoldDB" id="A0A3B1ADA3"/>
<organism evidence="1">
    <name type="scientific">hydrothermal vent metagenome</name>
    <dbReference type="NCBI Taxonomy" id="652676"/>
    <lineage>
        <taxon>unclassified sequences</taxon>
        <taxon>metagenomes</taxon>
        <taxon>ecological metagenomes</taxon>
    </lineage>
</organism>
<gene>
    <name evidence="1" type="ORF">MNBD_GAMMA22-2825</name>
</gene>